<dbReference type="Pfam" id="PF03564">
    <property type="entry name" value="DUF1759"/>
    <property type="match status" value="1"/>
</dbReference>
<dbReference type="EMBL" id="JABSTU010000008">
    <property type="protein sequence ID" value="KAH8022924.1"/>
    <property type="molecule type" value="Genomic_DNA"/>
</dbReference>
<evidence type="ECO:0008006" key="4">
    <source>
        <dbReference type="Google" id="ProtNLM"/>
    </source>
</evidence>
<dbReference type="AlphaFoldDB" id="A0A9J6DLC2"/>
<dbReference type="VEuPathDB" id="VectorBase:LOC119187905"/>
<dbReference type="InterPro" id="IPR005312">
    <property type="entry name" value="DUF1759"/>
</dbReference>
<feature type="region of interest" description="Disordered" evidence="1">
    <location>
        <begin position="43"/>
        <end position="63"/>
    </location>
</feature>
<evidence type="ECO:0000256" key="1">
    <source>
        <dbReference type="SAM" id="MobiDB-lite"/>
    </source>
</evidence>
<evidence type="ECO:0000313" key="2">
    <source>
        <dbReference type="EMBL" id="KAH8022924.1"/>
    </source>
</evidence>
<organism evidence="2 3">
    <name type="scientific">Rhipicephalus microplus</name>
    <name type="common">Cattle tick</name>
    <name type="synonym">Boophilus microplus</name>
    <dbReference type="NCBI Taxonomy" id="6941"/>
    <lineage>
        <taxon>Eukaryota</taxon>
        <taxon>Metazoa</taxon>
        <taxon>Ecdysozoa</taxon>
        <taxon>Arthropoda</taxon>
        <taxon>Chelicerata</taxon>
        <taxon>Arachnida</taxon>
        <taxon>Acari</taxon>
        <taxon>Parasitiformes</taxon>
        <taxon>Ixodida</taxon>
        <taxon>Ixodoidea</taxon>
        <taxon>Ixodidae</taxon>
        <taxon>Rhipicephalinae</taxon>
        <taxon>Rhipicephalus</taxon>
        <taxon>Boophilus</taxon>
    </lineage>
</organism>
<gene>
    <name evidence="2" type="ORF">HPB51_006354</name>
</gene>
<keyword evidence="3" id="KW-1185">Reference proteome</keyword>
<dbReference type="Proteomes" id="UP000821866">
    <property type="component" value="Chromosome 6"/>
</dbReference>
<name>A0A9J6DLC2_RHIMP</name>
<reference evidence="2" key="1">
    <citation type="journal article" date="2020" name="Cell">
        <title>Large-Scale Comparative Analyses of Tick Genomes Elucidate Their Genetic Diversity and Vector Capacities.</title>
        <authorList>
            <consortium name="Tick Genome and Microbiome Consortium (TIGMIC)"/>
            <person name="Jia N."/>
            <person name="Wang J."/>
            <person name="Shi W."/>
            <person name="Du L."/>
            <person name="Sun Y."/>
            <person name="Zhan W."/>
            <person name="Jiang J.F."/>
            <person name="Wang Q."/>
            <person name="Zhang B."/>
            <person name="Ji P."/>
            <person name="Bell-Sakyi L."/>
            <person name="Cui X.M."/>
            <person name="Yuan T.T."/>
            <person name="Jiang B.G."/>
            <person name="Yang W.F."/>
            <person name="Lam T.T."/>
            <person name="Chang Q.C."/>
            <person name="Ding S.J."/>
            <person name="Wang X.J."/>
            <person name="Zhu J.G."/>
            <person name="Ruan X.D."/>
            <person name="Zhao L."/>
            <person name="Wei J.T."/>
            <person name="Ye R.Z."/>
            <person name="Que T.C."/>
            <person name="Du C.H."/>
            <person name="Zhou Y.H."/>
            <person name="Cheng J.X."/>
            <person name="Dai P.F."/>
            <person name="Guo W.B."/>
            <person name="Han X.H."/>
            <person name="Huang E.J."/>
            <person name="Li L.F."/>
            <person name="Wei W."/>
            <person name="Gao Y.C."/>
            <person name="Liu J.Z."/>
            <person name="Shao H.Z."/>
            <person name="Wang X."/>
            <person name="Wang C.C."/>
            <person name="Yang T.C."/>
            <person name="Huo Q.B."/>
            <person name="Li W."/>
            <person name="Chen H.Y."/>
            <person name="Chen S.E."/>
            <person name="Zhou L.G."/>
            <person name="Ni X.B."/>
            <person name="Tian J.H."/>
            <person name="Sheng Y."/>
            <person name="Liu T."/>
            <person name="Pan Y.S."/>
            <person name="Xia L.Y."/>
            <person name="Li J."/>
            <person name="Zhao F."/>
            <person name="Cao W.C."/>
        </authorList>
    </citation>
    <scope>NUCLEOTIDE SEQUENCE</scope>
    <source>
        <strain evidence="2">Rmic-2018</strain>
    </source>
</reference>
<accession>A0A9J6DLC2</accession>
<sequence>MNEALEAHLTDEGLEGKYVVAAEYNDQVTSMLAEIHSKIDGLGRDDSTAAKNATSSPPDAPTRIGLRLTNLDLPTFRGDIDKWSTFWEQFEQNVHLNNAFPMTTKFFYLRHYLAGEAAAAISGFSTSELR</sequence>
<protein>
    <recommendedName>
        <fullName evidence="4">Tick transposon</fullName>
    </recommendedName>
</protein>
<proteinExistence type="predicted"/>
<comment type="caution">
    <text evidence="2">The sequence shown here is derived from an EMBL/GenBank/DDBJ whole genome shotgun (WGS) entry which is preliminary data.</text>
</comment>
<evidence type="ECO:0000313" key="3">
    <source>
        <dbReference type="Proteomes" id="UP000821866"/>
    </source>
</evidence>
<reference evidence="2" key="2">
    <citation type="submission" date="2021-09" db="EMBL/GenBank/DDBJ databases">
        <authorList>
            <person name="Jia N."/>
            <person name="Wang J."/>
            <person name="Shi W."/>
            <person name="Du L."/>
            <person name="Sun Y."/>
            <person name="Zhan W."/>
            <person name="Jiang J."/>
            <person name="Wang Q."/>
            <person name="Zhang B."/>
            <person name="Ji P."/>
            <person name="Sakyi L.B."/>
            <person name="Cui X."/>
            <person name="Yuan T."/>
            <person name="Jiang B."/>
            <person name="Yang W."/>
            <person name="Lam T.T.-Y."/>
            <person name="Chang Q."/>
            <person name="Ding S."/>
            <person name="Wang X."/>
            <person name="Zhu J."/>
            <person name="Ruan X."/>
            <person name="Zhao L."/>
            <person name="Wei J."/>
            <person name="Que T."/>
            <person name="Du C."/>
            <person name="Cheng J."/>
            <person name="Dai P."/>
            <person name="Han X."/>
            <person name="Huang E."/>
            <person name="Gao Y."/>
            <person name="Liu J."/>
            <person name="Shao H."/>
            <person name="Ye R."/>
            <person name="Li L."/>
            <person name="Wei W."/>
            <person name="Wang X."/>
            <person name="Wang C."/>
            <person name="Huo Q."/>
            <person name="Li W."/>
            <person name="Guo W."/>
            <person name="Chen H."/>
            <person name="Chen S."/>
            <person name="Zhou L."/>
            <person name="Zhou L."/>
            <person name="Ni X."/>
            <person name="Tian J."/>
            <person name="Zhou Y."/>
            <person name="Sheng Y."/>
            <person name="Liu T."/>
            <person name="Pan Y."/>
            <person name="Xia L."/>
            <person name="Li J."/>
            <person name="Zhao F."/>
            <person name="Cao W."/>
        </authorList>
    </citation>
    <scope>NUCLEOTIDE SEQUENCE</scope>
    <source>
        <strain evidence="2">Rmic-2018</strain>
        <tissue evidence="2">Larvae</tissue>
    </source>
</reference>